<evidence type="ECO:0000256" key="10">
    <source>
        <dbReference type="ARBA" id="ARBA00023157"/>
    </source>
</evidence>
<comment type="caution">
    <text evidence="19">The sequence shown here is derived from an EMBL/GenBank/DDBJ whole genome shotgun (WGS) entry which is preliminary data.</text>
</comment>
<comment type="subcellular location">
    <subcellularLocation>
        <location evidence="15">Synaptic cell membrane</location>
        <topology evidence="15">Multi-pass membrane protein</topology>
    </subcellularLocation>
</comment>
<name>A0AAE1F7L1_PETCI</name>
<evidence type="ECO:0000256" key="9">
    <source>
        <dbReference type="ARBA" id="ARBA00023136"/>
    </source>
</evidence>
<keyword evidence="4" id="KW-1003">Cell membrane</keyword>
<evidence type="ECO:0000256" key="1">
    <source>
        <dbReference type="ARBA" id="ARBA00003328"/>
    </source>
</evidence>
<evidence type="ECO:0000256" key="2">
    <source>
        <dbReference type="ARBA" id="ARBA00009237"/>
    </source>
</evidence>
<keyword evidence="12" id="KW-0325">Glycoprotein</keyword>
<dbReference type="InterPro" id="IPR006029">
    <property type="entry name" value="Neurotrans-gated_channel_TM"/>
</dbReference>
<organism evidence="19 20">
    <name type="scientific">Petrolisthes cinctipes</name>
    <name type="common">Flat porcelain crab</name>
    <dbReference type="NCBI Taxonomy" id="88211"/>
    <lineage>
        <taxon>Eukaryota</taxon>
        <taxon>Metazoa</taxon>
        <taxon>Ecdysozoa</taxon>
        <taxon>Arthropoda</taxon>
        <taxon>Crustacea</taxon>
        <taxon>Multicrustacea</taxon>
        <taxon>Malacostraca</taxon>
        <taxon>Eumalacostraca</taxon>
        <taxon>Eucarida</taxon>
        <taxon>Decapoda</taxon>
        <taxon>Pleocyemata</taxon>
        <taxon>Anomura</taxon>
        <taxon>Galatheoidea</taxon>
        <taxon>Porcellanidae</taxon>
        <taxon>Petrolisthes</taxon>
    </lineage>
</organism>
<dbReference type="EMBL" id="JAWQEG010002890">
    <property type="protein sequence ID" value="KAK3869099.1"/>
    <property type="molecule type" value="Genomic_DNA"/>
</dbReference>
<dbReference type="InterPro" id="IPR036734">
    <property type="entry name" value="Neur_chan_lig-bd_sf"/>
</dbReference>
<comment type="similarity">
    <text evidence="2">Belongs to the ligand-gated ion channel (TC 1.A.9) family. Acetylcholine receptor (TC 1.A.9.1) subfamily.</text>
</comment>
<dbReference type="Gene3D" id="1.20.58.390">
    <property type="entry name" value="Neurotransmitter-gated ion-channel transmembrane domain"/>
    <property type="match status" value="1"/>
</dbReference>
<feature type="transmembrane region" description="Helical" evidence="16">
    <location>
        <begin position="338"/>
        <end position="363"/>
    </location>
</feature>
<keyword evidence="10" id="KW-1015">Disulfide bond</keyword>
<protein>
    <submittedName>
        <fullName evidence="19">Uncharacterized protein</fullName>
    </submittedName>
</protein>
<evidence type="ECO:0000256" key="5">
    <source>
        <dbReference type="ARBA" id="ARBA00022692"/>
    </source>
</evidence>
<comment type="function">
    <text evidence="1">After binding acetylcholine, the AChR responds by an extensive change in conformation that affects all subunits and leads to opening of an ion-conducting channel across the plasma membrane.</text>
</comment>
<dbReference type="InterPro" id="IPR038050">
    <property type="entry name" value="Neuro_actylchol_rec"/>
</dbReference>
<keyword evidence="11" id="KW-0675">Receptor</keyword>
<keyword evidence="8" id="KW-0406">Ion transport</keyword>
<keyword evidence="13" id="KW-1071">Ligand-gated ion channel</keyword>
<keyword evidence="9 16" id="KW-0472">Membrane</keyword>
<evidence type="ECO:0000256" key="13">
    <source>
        <dbReference type="ARBA" id="ARBA00023286"/>
    </source>
</evidence>
<proteinExistence type="inferred from homology"/>
<evidence type="ECO:0000256" key="15">
    <source>
        <dbReference type="ARBA" id="ARBA00034099"/>
    </source>
</evidence>
<keyword evidence="7" id="KW-0770">Synapse</keyword>
<evidence type="ECO:0000256" key="12">
    <source>
        <dbReference type="ARBA" id="ARBA00023180"/>
    </source>
</evidence>
<dbReference type="CDD" id="cd19051">
    <property type="entry name" value="LGIC_TM_cation"/>
    <property type="match status" value="1"/>
</dbReference>
<evidence type="ECO:0000256" key="11">
    <source>
        <dbReference type="ARBA" id="ARBA00023170"/>
    </source>
</evidence>
<evidence type="ECO:0000256" key="7">
    <source>
        <dbReference type="ARBA" id="ARBA00023018"/>
    </source>
</evidence>
<evidence type="ECO:0000313" key="19">
    <source>
        <dbReference type="EMBL" id="KAK3869099.1"/>
    </source>
</evidence>
<keyword evidence="14" id="KW-0407">Ion channel</keyword>
<evidence type="ECO:0000256" key="16">
    <source>
        <dbReference type="SAM" id="Phobius"/>
    </source>
</evidence>
<dbReference type="GO" id="GO:0045211">
    <property type="term" value="C:postsynaptic membrane"/>
    <property type="evidence" value="ECO:0007669"/>
    <property type="project" value="InterPro"/>
</dbReference>
<feature type="domain" description="Neurotransmitter-gated ion-channel ligand-binding" evidence="17">
    <location>
        <begin position="51"/>
        <end position="230"/>
    </location>
</feature>
<gene>
    <name evidence="19" type="ORF">Pcinc_025577</name>
</gene>
<dbReference type="Pfam" id="PF02931">
    <property type="entry name" value="Neur_chan_LBD"/>
    <property type="match status" value="1"/>
</dbReference>
<dbReference type="GO" id="GO:0004888">
    <property type="term" value="F:transmembrane signaling receptor activity"/>
    <property type="evidence" value="ECO:0007669"/>
    <property type="project" value="InterPro"/>
</dbReference>
<feature type="domain" description="Neurotransmitter-gated ion-channel transmembrane" evidence="18">
    <location>
        <begin position="345"/>
        <end position="586"/>
    </location>
</feature>
<sequence length="643" mass="72519">MKEVTTWTIIINIIIVLLATSGLGETVTGETTGAGTEKNGPAGDQDSFSSYRLFKDLLTNYKRDLRPVSNHTHVIKVFFEMALINILSLNTRNQKLTTNTEVVMKWHDDLLTWDPNLYNGMTEIRVPYKDIWHPDITLRNTADSSYELGILRSNAIIKYNGEVELVSHAFFQSTCTVDTYYYPFDQQECHMKFSSWTFTIKELTIVKSLADLSEYSPSPEFFLEDFYSTVTIFQDPCCANPFTRDADMDIVKAAIKASQHQPTTLIGDDTDLPILLLYYAEANNNFRSDKTTVPKVYNISELKQVLGSDYVLSVVVFLTFSVLAKVVTFYLKVQRRTVFAIFFLVLPGTIVNIAALFTFLLPADCGEKISLASNSLLAMMVFLMSMTQDIPPSQFVPLIGRYYGGCILLLTVNIGLTVISLRCHSLISAPVPHALRVMIKVWGKILCVPPPKEVQQAWQDHKTDMPHKVRKVKPVSLHTSDGSSIIPHRYLDLHLEKVLHRRVGVSSSTSLPDSTSNNEYQQRMVGSLEAIHLLLVDQELRQRAAPLSETTQSSLQVLEWRHVSRVLDQLFFLVAFVAFVIFNGMLLWSSPFREKFEYCPDGPGTCPEHWAADYYGAKLDAGEGIMMATTHHSDGDQIHPDPS</sequence>
<reference evidence="19" key="1">
    <citation type="submission" date="2023-10" db="EMBL/GenBank/DDBJ databases">
        <title>Genome assemblies of two species of porcelain crab, Petrolisthes cinctipes and Petrolisthes manimaculis (Anomura: Porcellanidae).</title>
        <authorList>
            <person name="Angst P."/>
        </authorList>
    </citation>
    <scope>NUCLEOTIDE SEQUENCE</scope>
    <source>
        <strain evidence="19">PB745_01</strain>
        <tissue evidence="19">Gill</tissue>
    </source>
</reference>
<keyword evidence="5 16" id="KW-0812">Transmembrane</keyword>
<dbReference type="SUPFAM" id="SSF90112">
    <property type="entry name" value="Neurotransmitter-gated ion-channel transmembrane pore"/>
    <property type="match status" value="1"/>
</dbReference>
<dbReference type="AlphaFoldDB" id="A0AAE1F7L1"/>
<feature type="transmembrane region" description="Helical" evidence="16">
    <location>
        <begin position="399"/>
        <end position="421"/>
    </location>
</feature>
<dbReference type="Pfam" id="PF02932">
    <property type="entry name" value="Neur_chan_memb"/>
    <property type="match status" value="1"/>
</dbReference>
<feature type="transmembrane region" description="Helical" evidence="16">
    <location>
        <begin position="570"/>
        <end position="588"/>
    </location>
</feature>
<dbReference type="PRINTS" id="PR00254">
    <property type="entry name" value="NICOTINICR"/>
</dbReference>
<keyword evidence="3" id="KW-0813">Transport</keyword>
<dbReference type="Gene3D" id="2.70.170.10">
    <property type="entry name" value="Neurotransmitter-gated ion-channel ligand-binding domain"/>
    <property type="match status" value="1"/>
</dbReference>
<evidence type="ECO:0000256" key="14">
    <source>
        <dbReference type="ARBA" id="ARBA00023303"/>
    </source>
</evidence>
<dbReference type="PANTHER" id="PTHR18945">
    <property type="entry name" value="NEUROTRANSMITTER GATED ION CHANNEL"/>
    <property type="match status" value="1"/>
</dbReference>
<dbReference type="SUPFAM" id="SSF63712">
    <property type="entry name" value="Nicotinic receptor ligand binding domain-like"/>
    <property type="match status" value="1"/>
</dbReference>
<dbReference type="InterPro" id="IPR006201">
    <property type="entry name" value="Neur_channel"/>
</dbReference>
<dbReference type="PRINTS" id="PR00252">
    <property type="entry name" value="NRIONCHANNEL"/>
</dbReference>
<dbReference type="Proteomes" id="UP001286313">
    <property type="component" value="Unassembled WGS sequence"/>
</dbReference>
<evidence type="ECO:0000256" key="3">
    <source>
        <dbReference type="ARBA" id="ARBA00022448"/>
    </source>
</evidence>
<dbReference type="InterPro" id="IPR036719">
    <property type="entry name" value="Neuro-gated_channel_TM_sf"/>
</dbReference>
<dbReference type="InterPro" id="IPR006202">
    <property type="entry name" value="Neur_chan_lig-bd"/>
</dbReference>
<dbReference type="CDD" id="cd18997">
    <property type="entry name" value="LGIC_ECD_nAChR"/>
    <property type="match status" value="1"/>
</dbReference>
<evidence type="ECO:0000256" key="8">
    <source>
        <dbReference type="ARBA" id="ARBA00023065"/>
    </source>
</evidence>
<evidence type="ECO:0000256" key="4">
    <source>
        <dbReference type="ARBA" id="ARBA00022475"/>
    </source>
</evidence>
<evidence type="ECO:0000259" key="17">
    <source>
        <dbReference type="Pfam" id="PF02931"/>
    </source>
</evidence>
<dbReference type="InterPro" id="IPR002394">
    <property type="entry name" value="Nicotinic_acetylcholine_rcpt"/>
</dbReference>
<keyword evidence="20" id="KW-1185">Reference proteome</keyword>
<keyword evidence="6 16" id="KW-1133">Transmembrane helix</keyword>
<evidence type="ECO:0000313" key="20">
    <source>
        <dbReference type="Proteomes" id="UP001286313"/>
    </source>
</evidence>
<evidence type="ECO:0000256" key="6">
    <source>
        <dbReference type="ARBA" id="ARBA00022989"/>
    </source>
</evidence>
<dbReference type="FunFam" id="2.70.170.10:FF:000028">
    <property type="entry name" value="AcetylCholine Receptor"/>
    <property type="match status" value="1"/>
</dbReference>
<accession>A0AAE1F7L1</accession>
<evidence type="ECO:0000259" key="18">
    <source>
        <dbReference type="Pfam" id="PF02932"/>
    </source>
</evidence>
<feature type="transmembrane region" description="Helical" evidence="16">
    <location>
        <begin position="310"/>
        <end position="331"/>
    </location>
</feature>
<dbReference type="GO" id="GO:0022848">
    <property type="term" value="F:acetylcholine-gated monoatomic cation-selective channel activity"/>
    <property type="evidence" value="ECO:0007669"/>
    <property type="project" value="InterPro"/>
</dbReference>